<dbReference type="GO" id="GO:0019894">
    <property type="term" value="F:kinesin binding"/>
    <property type="evidence" value="ECO:0007669"/>
    <property type="project" value="TreeGrafter"/>
</dbReference>
<comment type="subunit">
    <text evidence="7">Forms homo- and heterooligomeric complexes. Binds the TPR motif-containing C-terminal of kinesin light chain, Klc. Pre-assembled syd scaffolding complexes are then transported as a cargo of kinesin, to the required subcellular location.</text>
</comment>
<reference evidence="14" key="1">
    <citation type="submission" date="2020-11" db="EMBL/GenBank/DDBJ databases">
        <authorList>
            <person name="Tran Van P."/>
        </authorList>
    </citation>
    <scope>NUCLEOTIDE SEQUENCE</scope>
</reference>
<dbReference type="InterPro" id="IPR036322">
    <property type="entry name" value="WD40_repeat_dom_sf"/>
</dbReference>
<feature type="region of interest" description="Disordered" evidence="11">
    <location>
        <begin position="225"/>
        <end position="245"/>
    </location>
</feature>
<evidence type="ECO:0000256" key="4">
    <source>
        <dbReference type="ARBA" id="ARBA00022553"/>
    </source>
</evidence>
<dbReference type="Pfam" id="PF09744">
    <property type="entry name" value="RH1"/>
    <property type="match status" value="1"/>
</dbReference>
<feature type="domain" description="RH1" evidence="12">
    <location>
        <begin position="7"/>
        <end position="95"/>
    </location>
</feature>
<feature type="compositionally biased region" description="Polar residues" evidence="11">
    <location>
        <begin position="236"/>
        <end position="245"/>
    </location>
</feature>
<dbReference type="GO" id="GO:0005078">
    <property type="term" value="F:MAP-kinase scaffold activity"/>
    <property type="evidence" value="ECO:0007669"/>
    <property type="project" value="InterPro"/>
</dbReference>
<feature type="compositionally biased region" description="Acidic residues" evidence="11">
    <location>
        <begin position="1238"/>
        <end position="1250"/>
    </location>
</feature>
<dbReference type="GO" id="GO:0048471">
    <property type="term" value="C:perinuclear region of cytoplasm"/>
    <property type="evidence" value="ECO:0007669"/>
    <property type="project" value="UniProtKB-SubCell"/>
</dbReference>
<comment type="similarity">
    <text evidence="2">Belongs to the JIP scaffold family.</text>
</comment>
<comment type="function">
    <text evidence="6">The JNK-interacting protein (JIP) group of scaffold proteins selectively mediates JNK-signaling by aggregating specific components of the MAPK cascade to form a functional JNK signaling module. May function as a regulator of vesicle transport, through interactions with the JNK-signaling components and motor proteins. Syd is required for efficient kinesin-I mediated axonal transport.</text>
</comment>
<dbReference type="SUPFAM" id="SSF50978">
    <property type="entry name" value="WD40 repeat-like"/>
    <property type="match status" value="1"/>
</dbReference>
<dbReference type="PANTHER" id="PTHR13886:SF4">
    <property type="entry name" value="JNK-INTERACTING PROTEIN 3"/>
    <property type="match status" value="1"/>
</dbReference>
<keyword evidence="3" id="KW-0963">Cytoplasm</keyword>
<accession>A0A7R9JUA6</accession>
<feature type="region of interest" description="Disordered" evidence="11">
    <location>
        <begin position="1231"/>
        <end position="1261"/>
    </location>
</feature>
<dbReference type="Gene3D" id="1.20.5.1000">
    <property type="entry name" value="arf6 gtpase in complex with a specific effector, jip4"/>
    <property type="match status" value="1"/>
</dbReference>
<feature type="compositionally biased region" description="Acidic residues" evidence="11">
    <location>
        <begin position="840"/>
        <end position="851"/>
    </location>
</feature>
<dbReference type="InterPro" id="IPR034743">
    <property type="entry name" value="RH1"/>
</dbReference>
<dbReference type="Gene3D" id="1.20.58.1770">
    <property type="match status" value="1"/>
</dbReference>
<evidence type="ECO:0000256" key="9">
    <source>
        <dbReference type="ARBA" id="ARBA00082388"/>
    </source>
</evidence>
<dbReference type="InterPro" id="IPR039911">
    <property type="entry name" value="JIP3/JIP4"/>
</dbReference>
<evidence type="ECO:0000256" key="11">
    <source>
        <dbReference type="SAM" id="MobiDB-lite"/>
    </source>
</evidence>
<evidence type="ECO:0000256" key="7">
    <source>
        <dbReference type="ARBA" id="ARBA00064055"/>
    </source>
</evidence>
<dbReference type="PROSITE" id="PS51777">
    <property type="entry name" value="RH2"/>
    <property type="match status" value="1"/>
</dbReference>
<comment type="subcellular location">
    <subcellularLocation>
        <location evidence="1">Cytoplasm</location>
        <location evidence="1">Perinuclear region</location>
    </subcellularLocation>
</comment>
<dbReference type="InterPro" id="IPR032486">
    <property type="entry name" value="JIP_LZII"/>
</dbReference>
<evidence type="ECO:0000259" key="13">
    <source>
        <dbReference type="PROSITE" id="PS51777"/>
    </source>
</evidence>
<evidence type="ECO:0000256" key="1">
    <source>
        <dbReference type="ARBA" id="ARBA00004556"/>
    </source>
</evidence>
<dbReference type="PANTHER" id="PTHR13886">
    <property type="entry name" value="JNK/SAPK-ASSOCIATED PROTEIN"/>
    <property type="match status" value="1"/>
</dbReference>
<evidence type="ECO:0000256" key="10">
    <source>
        <dbReference type="SAM" id="Coils"/>
    </source>
</evidence>
<dbReference type="GO" id="GO:0008432">
    <property type="term" value="F:JUN kinase binding"/>
    <property type="evidence" value="ECO:0007669"/>
    <property type="project" value="TreeGrafter"/>
</dbReference>
<dbReference type="FunFam" id="1.20.58.1770:FF:000001">
    <property type="entry name" value="C-Jun-amino-terminal kinase-interacting protein 3 isoform X1"/>
    <property type="match status" value="1"/>
</dbReference>
<keyword evidence="4" id="KW-0597">Phosphoprotein</keyword>
<feature type="coiled-coil region" evidence="10">
    <location>
        <begin position="68"/>
        <end position="162"/>
    </location>
</feature>
<name>A0A7R9JUA6_TIMGE</name>
<dbReference type="GO" id="GO:0016192">
    <property type="term" value="P:vesicle-mediated transport"/>
    <property type="evidence" value="ECO:0007669"/>
    <property type="project" value="TreeGrafter"/>
</dbReference>
<dbReference type="Pfam" id="PF16471">
    <property type="entry name" value="JIP_LZII"/>
    <property type="match status" value="1"/>
</dbReference>
<evidence type="ECO:0000256" key="3">
    <source>
        <dbReference type="ARBA" id="ARBA00022490"/>
    </source>
</evidence>
<evidence type="ECO:0000256" key="8">
    <source>
        <dbReference type="ARBA" id="ARBA00069747"/>
    </source>
</evidence>
<feature type="region of interest" description="Disordered" evidence="11">
    <location>
        <begin position="477"/>
        <end position="498"/>
    </location>
</feature>
<proteinExistence type="inferred from homology"/>
<dbReference type="EMBL" id="OE840142">
    <property type="protein sequence ID" value="CAD7589643.1"/>
    <property type="molecule type" value="Genomic_DNA"/>
</dbReference>
<dbReference type="Pfam" id="PF19056">
    <property type="entry name" value="WD40_2"/>
    <property type="match status" value="1"/>
</dbReference>
<keyword evidence="5 10" id="KW-0175">Coiled coil</keyword>
<dbReference type="GO" id="GO:0030159">
    <property type="term" value="F:signaling receptor complex adaptor activity"/>
    <property type="evidence" value="ECO:0007669"/>
    <property type="project" value="TreeGrafter"/>
</dbReference>
<evidence type="ECO:0000256" key="2">
    <source>
        <dbReference type="ARBA" id="ARBA00009866"/>
    </source>
</evidence>
<dbReference type="PROSITE" id="PS51776">
    <property type="entry name" value="RH1"/>
    <property type="match status" value="1"/>
</dbReference>
<sequence length="1281" mass="142792">MMEMEQETVYGTHEDSHVVMSEKVQSLAGSIYQEFEKMIGKYDEDVVKDLMPLVVNVLECLDLSYTENQEHEVELELLREDNEQLVTQYEREKQLRKTVEQKLLELEDAAEDERKELIGKIESLESIVRMLELKGKNSSDHVYRLEEKEQDQKREYAKLHERYTELFKTHMDYMERTKILMGSAEHLEGASRRIPSMNIPQMSRSSGPVSFGFTSLEANMRSMTSAGDFAGPVSPPDSNHSNTSLRNELQGMHMGTETGNELASKNIETSEKGQLTDTVTLEHRGTGAQVPSKLPPVGTLLIGKKVWVQIPVGCIDACILSLPSDGNLSVLALTGGAWVDSLSPSTKDSTPELEDVEDIPVSIVSPIGRTKTKKEQRSGNTLYQELSFQDAEALGEMDDGADITGMGKEVENLILENNELLATKNALNIVKDDLIVKVDELTSEQEILREEIKSLHTVKTRLQEKIHDLEDELKRVKEEAEKSSRATKSDDEEDVPMAQRKRFTRVEMARVLMERNQYKERFMELQEAVRWTEMIRASRNDSSIDQKNEKSIWKFSPVRPQHKHNPQLRLRYSAPTQQVSPALDTMKKRSLSDRKRGLDFLDTELSSEKTLQRRATERREQYRHVQAHVRKDDGRLQAYGWSLPAGKVATSQSSSNAPARMSTSTSSVPVPVPIYCRPLAEKERSTKIWCAAGVNLSGGRTRDGGNIVGASVFYTRPNGEEKGEGEQPEKSCNELDKLDQELKEGEKICREGEELEQNLSSLVWICTSTHSSSRVSVIHANTPGDILDSFNVCTSHVLCIASVPGAKESDYLGIDEPNNKEATELQEQENISQKDAESEKDNEENREEGDGDAQPNIGKITFVSCVTGSEAPEPVSKDSENESSEATPTLRLVKEVTGVVKDGLSQVPKENDVAYEEMEKMSSVLATMWLGSQSGKMYVHSAVSQWRRCLHSVKLNDSILNIVHIQGRVFTALANGTVAIFRRGADGQWDLGSYHLVDLGNPQHSIRCMVAVHSQVWCGYRNKIHVLHPRTLAIEKTFVAHPRKESQVRQMAWLGDGVWVSIRLDSTLRLYHAHTYQHLQDVDIEPYVSKMLGTGKLGFSFVRITALLISSSRLWIGTGNGVIISVPLSESAGGRPGATSAHRVPGGVVRVYSDNSAKITPGSFIPYCSMAQAQLSFHGHRDAVKFFVAVPGSGSLSAANPAPIIENMSEHSTEDKKPPAMLVMSGGEGYIDFRTGDGEEEGEGGTEQDDTASHEPPTPVVDLDQKFDLSHLIIWEMTMQG</sequence>
<gene>
    <name evidence="14" type="ORF">TGEB3V08_LOCUS3569</name>
</gene>
<dbReference type="InterPro" id="IPR034744">
    <property type="entry name" value="RH2"/>
</dbReference>
<feature type="compositionally biased region" description="Basic and acidic residues" evidence="11">
    <location>
        <begin position="477"/>
        <end position="489"/>
    </location>
</feature>
<evidence type="ECO:0000256" key="5">
    <source>
        <dbReference type="ARBA" id="ARBA00023054"/>
    </source>
</evidence>
<feature type="domain" description="RH2" evidence="13">
    <location>
        <begin position="500"/>
        <end position="571"/>
    </location>
</feature>
<feature type="region of interest" description="Disordered" evidence="11">
    <location>
        <begin position="821"/>
        <end position="857"/>
    </location>
</feature>
<evidence type="ECO:0000313" key="14">
    <source>
        <dbReference type="EMBL" id="CAD7589643.1"/>
    </source>
</evidence>
<evidence type="ECO:0000256" key="6">
    <source>
        <dbReference type="ARBA" id="ARBA00059054"/>
    </source>
</evidence>
<evidence type="ECO:0000259" key="12">
    <source>
        <dbReference type="PROSITE" id="PS51776"/>
    </source>
</evidence>
<protein>
    <recommendedName>
        <fullName evidence="8">JNK-interacting protein 3</fullName>
    </recommendedName>
    <alternativeName>
        <fullName evidence="9">Protein sunday driver</fullName>
    </alternativeName>
</protein>
<organism evidence="14">
    <name type="scientific">Timema genevievae</name>
    <name type="common">Walking stick</name>
    <dbReference type="NCBI Taxonomy" id="629358"/>
    <lineage>
        <taxon>Eukaryota</taxon>
        <taxon>Metazoa</taxon>
        <taxon>Ecdysozoa</taxon>
        <taxon>Arthropoda</taxon>
        <taxon>Hexapoda</taxon>
        <taxon>Insecta</taxon>
        <taxon>Pterygota</taxon>
        <taxon>Neoptera</taxon>
        <taxon>Polyneoptera</taxon>
        <taxon>Phasmatodea</taxon>
        <taxon>Timematodea</taxon>
        <taxon>Timematoidea</taxon>
        <taxon>Timematidae</taxon>
        <taxon>Timema</taxon>
    </lineage>
</organism>
<dbReference type="FunFam" id="1.20.5.1000:FF:000001">
    <property type="entry name" value="C-Jun-amino-terminal kinase-interacting protein 3 isoform X2"/>
    <property type="match status" value="1"/>
</dbReference>